<dbReference type="EMBL" id="MFLD01000017">
    <property type="protein sequence ID" value="OGG60362.1"/>
    <property type="molecule type" value="Genomic_DNA"/>
</dbReference>
<reference evidence="1 2" key="1">
    <citation type="journal article" date="2016" name="Nat. Commun.">
        <title>Thousands of microbial genomes shed light on interconnected biogeochemical processes in an aquifer system.</title>
        <authorList>
            <person name="Anantharaman K."/>
            <person name="Brown C.T."/>
            <person name="Hug L.A."/>
            <person name="Sharon I."/>
            <person name="Castelle C.J."/>
            <person name="Probst A.J."/>
            <person name="Thomas B.C."/>
            <person name="Singh A."/>
            <person name="Wilkins M.J."/>
            <person name="Karaoz U."/>
            <person name="Brodie E.L."/>
            <person name="Williams K.H."/>
            <person name="Hubbard S.S."/>
            <person name="Banfield J.F."/>
        </authorList>
    </citation>
    <scope>NUCLEOTIDE SEQUENCE [LARGE SCALE GENOMIC DNA]</scope>
</reference>
<accession>A0A1F6DH62</accession>
<comment type="caution">
    <text evidence="1">The sequence shown here is derived from an EMBL/GenBank/DDBJ whole genome shotgun (WGS) entry which is preliminary data.</text>
</comment>
<proteinExistence type="predicted"/>
<gene>
    <name evidence="1" type="ORF">A3C86_00150</name>
</gene>
<dbReference type="Proteomes" id="UP000178042">
    <property type="component" value="Unassembled WGS sequence"/>
</dbReference>
<name>A0A1F6DH62_9BACT</name>
<evidence type="ECO:0000313" key="2">
    <source>
        <dbReference type="Proteomes" id="UP000178042"/>
    </source>
</evidence>
<protein>
    <submittedName>
        <fullName evidence="1">Uncharacterized protein</fullName>
    </submittedName>
</protein>
<evidence type="ECO:0000313" key="1">
    <source>
        <dbReference type="EMBL" id="OGG60362.1"/>
    </source>
</evidence>
<dbReference type="AlphaFoldDB" id="A0A1F6DH62"/>
<sequence length="109" mass="11741">MFTITVAPVSVQRKGEPVRFVALDSGDILVGCSSTYHELISGCDEDGKGHAILTAGRREEGRLVFVQGTPSMCEEVEKSLAAEALLMAVVNAAHNRFLNQAMGFERNST</sequence>
<organism evidence="1 2">
    <name type="scientific">Candidatus Kaiserbacteria bacterium RIFCSPHIGHO2_02_FULL_49_16</name>
    <dbReference type="NCBI Taxonomy" id="1798490"/>
    <lineage>
        <taxon>Bacteria</taxon>
        <taxon>Candidatus Kaiseribacteriota</taxon>
    </lineage>
</organism>